<proteinExistence type="predicted"/>
<comment type="caution">
    <text evidence="1">The sequence shown here is derived from an EMBL/GenBank/DDBJ whole genome shotgun (WGS) entry which is preliminary data.</text>
</comment>
<reference evidence="1 2" key="1">
    <citation type="submission" date="2019-08" db="EMBL/GenBank/DDBJ databases">
        <authorList>
            <person name="Chen S.-C."/>
            <person name="Lai M.-C."/>
            <person name="You Y.-T."/>
        </authorList>
    </citation>
    <scope>NUCLEOTIDE SEQUENCE [LARGE SCALE GENOMIC DNA]</scope>
    <source>
        <strain evidence="1 2">P2F9704a</strain>
    </source>
</reference>
<protein>
    <recommendedName>
        <fullName evidence="3">HNH endonuclease</fullName>
    </recommendedName>
</protein>
<dbReference type="EMBL" id="VOTZ01000018">
    <property type="protein sequence ID" value="MCQ1539041.1"/>
    <property type="molecule type" value="Genomic_DNA"/>
</dbReference>
<evidence type="ECO:0000313" key="1">
    <source>
        <dbReference type="EMBL" id="MCQ1539041.1"/>
    </source>
</evidence>
<evidence type="ECO:0008006" key="3">
    <source>
        <dbReference type="Google" id="ProtNLM"/>
    </source>
</evidence>
<keyword evidence="2" id="KW-1185">Reference proteome</keyword>
<organism evidence="1 2">
    <name type="scientific">Methanocalculus taiwanensis</name>
    <dbReference type="NCBI Taxonomy" id="106207"/>
    <lineage>
        <taxon>Archaea</taxon>
        <taxon>Methanobacteriati</taxon>
        <taxon>Methanobacteriota</taxon>
        <taxon>Stenosarchaea group</taxon>
        <taxon>Methanomicrobia</taxon>
        <taxon>Methanomicrobiales</taxon>
        <taxon>Methanocalculaceae</taxon>
        <taxon>Methanocalculus</taxon>
    </lineage>
</organism>
<sequence length="90" mass="10491">MGYATCVYCGRYLSAAGTDPKGSSTAGAERGKKLPVCLDCRRSKRDRPLTLWLRMLKKKDRMRWERIVKYHSRKMGGQITLEVKRVERER</sequence>
<dbReference type="AlphaFoldDB" id="A0ABD4TJZ1"/>
<dbReference type="RefSeq" id="WP_255333004.1">
    <property type="nucleotide sequence ID" value="NZ_VOTZ01000018.1"/>
</dbReference>
<evidence type="ECO:0000313" key="2">
    <source>
        <dbReference type="Proteomes" id="UP001524383"/>
    </source>
</evidence>
<gene>
    <name evidence="1" type="ORF">FTO68_08625</name>
</gene>
<name>A0ABD4TJZ1_9EURY</name>
<dbReference type="Proteomes" id="UP001524383">
    <property type="component" value="Unassembled WGS sequence"/>
</dbReference>
<accession>A0ABD4TJZ1</accession>